<dbReference type="InterPro" id="IPR013564">
    <property type="entry name" value="MurT_C"/>
</dbReference>
<reference evidence="2" key="1">
    <citation type="submission" date="2020-05" db="EMBL/GenBank/DDBJ databases">
        <authorList>
            <person name="Chiriac C."/>
            <person name="Salcher M."/>
            <person name="Ghai R."/>
            <person name="Kavagutti S V."/>
        </authorList>
    </citation>
    <scope>NUCLEOTIDE SEQUENCE</scope>
</reference>
<gene>
    <name evidence="2" type="ORF">UFOPK3564_00735</name>
</gene>
<dbReference type="Pfam" id="PF08353">
    <property type="entry name" value="MurT_C"/>
    <property type="match status" value="1"/>
</dbReference>
<dbReference type="EMBL" id="CAFBMK010000028">
    <property type="protein sequence ID" value="CAB4903672.1"/>
    <property type="molecule type" value="Genomic_DNA"/>
</dbReference>
<feature type="domain" description="Lipid II isoglutaminyl synthase (glutamine-hydrolyzing) subunit MurT C-terminal" evidence="1">
    <location>
        <begin position="34"/>
        <end position="148"/>
    </location>
</feature>
<protein>
    <submittedName>
        <fullName evidence="2">Unannotated protein</fullName>
    </submittedName>
</protein>
<accession>A0A6J7G5P7</accession>
<evidence type="ECO:0000313" key="2">
    <source>
        <dbReference type="EMBL" id="CAB4903672.1"/>
    </source>
</evidence>
<name>A0A6J7G5P7_9ZZZZ</name>
<dbReference type="AlphaFoldDB" id="A0A6J7G5P7"/>
<evidence type="ECO:0000259" key="1">
    <source>
        <dbReference type="Pfam" id="PF08353"/>
    </source>
</evidence>
<proteinExistence type="predicted"/>
<organism evidence="2">
    <name type="scientific">freshwater metagenome</name>
    <dbReference type="NCBI Taxonomy" id="449393"/>
    <lineage>
        <taxon>unclassified sequences</taxon>
        <taxon>metagenomes</taxon>
        <taxon>ecological metagenomes</taxon>
    </lineage>
</organism>
<sequence>MPAGVIAEGLGSTAAAFGRAETVTVGDRELQLLLVKNPAGANEVARTLALAEGELDLLAVLNDRIADGRDVSWIWDADLEALAPRVRHVTCGGTRAEEMAVRWKYAGVAAARIAVVKDGVGAALDHALAAAPEDPAVPVHAIPTYTAMLELREELVRRGAAKGSFA</sequence>